<feature type="region of interest" description="Disordered" evidence="1">
    <location>
        <begin position="1"/>
        <end position="20"/>
    </location>
</feature>
<accession>A0AAE0ZBJ0</accession>
<dbReference type="EMBL" id="JAWDGP010004234">
    <property type="protein sequence ID" value="KAK3766418.1"/>
    <property type="molecule type" value="Genomic_DNA"/>
</dbReference>
<name>A0AAE0ZBJ0_9GAST</name>
<comment type="caution">
    <text evidence="2">The sequence shown here is derived from an EMBL/GenBank/DDBJ whole genome shotgun (WGS) entry which is preliminary data.</text>
</comment>
<evidence type="ECO:0000313" key="3">
    <source>
        <dbReference type="Proteomes" id="UP001283361"/>
    </source>
</evidence>
<proteinExistence type="predicted"/>
<evidence type="ECO:0000256" key="1">
    <source>
        <dbReference type="SAM" id="MobiDB-lite"/>
    </source>
</evidence>
<protein>
    <submittedName>
        <fullName evidence="2">Uncharacterized protein</fullName>
    </submittedName>
</protein>
<keyword evidence="3" id="KW-1185">Reference proteome</keyword>
<gene>
    <name evidence="2" type="ORF">RRG08_056092</name>
</gene>
<evidence type="ECO:0000313" key="2">
    <source>
        <dbReference type="EMBL" id="KAK3766418.1"/>
    </source>
</evidence>
<reference evidence="2" key="1">
    <citation type="journal article" date="2023" name="G3 (Bethesda)">
        <title>A reference genome for the long-term kleptoplast-retaining sea slug Elysia crispata morphotype clarki.</title>
        <authorList>
            <person name="Eastman K.E."/>
            <person name="Pendleton A.L."/>
            <person name="Shaikh M.A."/>
            <person name="Suttiyut T."/>
            <person name="Ogas R."/>
            <person name="Tomko P."/>
            <person name="Gavelis G."/>
            <person name="Widhalm J.R."/>
            <person name="Wisecaver J.H."/>
        </authorList>
    </citation>
    <scope>NUCLEOTIDE SEQUENCE</scope>
    <source>
        <strain evidence="2">ECLA1</strain>
    </source>
</reference>
<dbReference type="Proteomes" id="UP001283361">
    <property type="component" value="Unassembled WGS sequence"/>
</dbReference>
<sequence length="121" mass="14007">MADHRATAPRTSPHAGDKESVTISIEPRWDVRPGRILSTDLLWGNEEWAGFLHSQPHIIAFFFFTNLTLQVRHDKWTDRLHHKFRVFTTVSVSPQGAKPYPLSIFENCEIPHGLEYRVESK</sequence>
<organism evidence="2 3">
    <name type="scientific">Elysia crispata</name>
    <name type="common">lettuce slug</name>
    <dbReference type="NCBI Taxonomy" id="231223"/>
    <lineage>
        <taxon>Eukaryota</taxon>
        <taxon>Metazoa</taxon>
        <taxon>Spiralia</taxon>
        <taxon>Lophotrochozoa</taxon>
        <taxon>Mollusca</taxon>
        <taxon>Gastropoda</taxon>
        <taxon>Heterobranchia</taxon>
        <taxon>Euthyneura</taxon>
        <taxon>Panpulmonata</taxon>
        <taxon>Sacoglossa</taxon>
        <taxon>Placobranchoidea</taxon>
        <taxon>Plakobranchidae</taxon>
        <taxon>Elysia</taxon>
    </lineage>
</organism>
<dbReference type="AlphaFoldDB" id="A0AAE0ZBJ0"/>